<gene>
    <name evidence="2" type="ORF">C8D95_104265</name>
</gene>
<accession>A0A316G7I8</accession>
<evidence type="ECO:0000313" key="3">
    <source>
        <dbReference type="Proteomes" id="UP000245390"/>
    </source>
</evidence>
<proteinExistence type="predicted"/>
<dbReference type="AlphaFoldDB" id="A0A316G7I8"/>
<dbReference type="Proteomes" id="UP000245390">
    <property type="component" value="Unassembled WGS sequence"/>
</dbReference>
<keyword evidence="3" id="KW-1185">Reference proteome</keyword>
<feature type="compositionally biased region" description="Basic residues" evidence="1">
    <location>
        <begin position="83"/>
        <end position="93"/>
    </location>
</feature>
<evidence type="ECO:0000313" key="2">
    <source>
        <dbReference type="EMBL" id="PWK56592.1"/>
    </source>
</evidence>
<evidence type="ECO:0000256" key="1">
    <source>
        <dbReference type="SAM" id="MobiDB-lite"/>
    </source>
</evidence>
<dbReference type="EMBL" id="QGGV01000004">
    <property type="protein sequence ID" value="PWK56592.1"/>
    <property type="molecule type" value="Genomic_DNA"/>
</dbReference>
<feature type="region of interest" description="Disordered" evidence="1">
    <location>
        <begin position="61"/>
        <end position="175"/>
    </location>
</feature>
<feature type="compositionally biased region" description="Basic and acidic residues" evidence="1">
    <location>
        <begin position="154"/>
        <end position="163"/>
    </location>
</feature>
<feature type="region of interest" description="Disordered" evidence="1">
    <location>
        <begin position="20"/>
        <end position="40"/>
    </location>
</feature>
<sequence>MRTRRPRGRRAFGITSVSRRCRAPRVERTAAPKRPEAIEPMMTPIRTRFCAPWVSRSRPLPLREWHGRRISAPPARGSSLPGRRPRCCARRKAHRDEKDQAASRGHQSRDGQAGGVEERDDDDRREVVHDREREEKRLQQGRDLVAEQAEDAEREGNVGRGGDRPAACLGRPDAGNAEWRASCNASRSRRASSIQWKSRKTIAPVCETDTLTVQSLDGA</sequence>
<organism evidence="2 3">
    <name type="scientific">Silicimonas algicola</name>
    <dbReference type="NCBI Taxonomy" id="1826607"/>
    <lineage>
        <taxon>Bacteria</taxon>
        <taxon>Pseudomonadati</taxon>
        <taxon>Pseudomonadota</taxon>
        <taxon>Alphaproteobacteria</taxon>
        <taxon>Rhodobacterales</taxon>
        <taxon>Paracoccaceae</taxon>
    </lineage>
</organism>
<feature type="compositionally biased region" description="Basic and acidic residues" evidence="1">
    <location>
        <begin position="24"/>
        <end position="37"/>
    </location>
</feature>
<reference evidence="2 3" key="1">
    <citation type="submission" date="2018-05" db="EMBL/GenBank/DDBJ databases">
        <title>Genomic Encyclopedia of Type Strains, Phase IV (KMG-IV): sequencing the most valuable type-strain genomes for metagenomic binning, comparative biology and taxonomic classification.</title>
        <authorList>
            <person name="Goeker M."/>
        </authorList>
    </citation>
    <scope>NUCLEOTIDE SEQUENCE [LARGE SCALE GENOMIC DNA]</scope>
    <source>
        <strain evidence="2 3">DSM 103371</strain>
    </source>
</reference>
<comment type="caution">
    <text evidence="2">The sequence shown here is derived from an EMBL/GenBank/DDBJ whole genome shotgun (WGS) entry which is preliminary data.</text>
</comment>
<name>A0A316G7I8_9RHOB</name>
<protein>
    <submittedName>
        <fullName evidence="2">Uncharacterized protein</fullName>
    </submittedName>
</protein>
<feature type="compositionally biased region" description="Basic and acidic residues" evidence="1">
    <location>
        <begin position="122"/>
        <end position="140"/>
    </location>
</feature>